<dbReference type="InterPro" id="IPR001853">
    <property type="entry name" value="DSBA-like_thioredoxin_dom"/>
</dbReference>
<dbReference type="Pfam" id="PF01323">
    <property type="entry name" value="DSBA"/>
    <property type="match status" value="1"/>
</dbReference>
<dbReference type="InterPro" id="IPR036249">
    <property type="entry name" value="Thioredoxin-like_sf"/>
</dbReference>
<proteinExistence type="predicted"/>
<evidence type="ECO:0000313" key="2">
    <source>
        <dbReference type="EMBL" id="SVD10008.1"/>
    </source>
</evidence>
<gene>
    <name evidence="2" type="ORF">METZ01_LOCUS362862</name>
</gene>
<feature type="domain" description="DSBA-like thioredoxin" evidence="1">
    <location>
        <begin position="49"/>
        <end position="182"/>
    </location>
</feature>
<reference evidence="2" key="1">
    <citation type="submission" date="2018-05" db="EMBL/GenBank/DDBJ databases">
        <authorList>
            <person name="Lanie J.A."/>
            <person name="Ng W.-L."/>
            <person name="Kazmierczak K.M."/>
            <person name="Andrzejewski T.M."/>
            <person name="Davidsen T.M."/>
            <person name="Wayne K.J."/>
            <person name="Tettelin H."/>
            <person name="Glass J.I."/>
            <person name="Rusch D."/>
            <person name="Podicherti R."/>
            <person name="Tsui H.-C.T."/>
            <person name="Winkler M.E."/>
        </authorList>
    </citation>
    <scope>NUCLEOTIDE SEQUENCE</scope>
</reference>
<evidence type="ECO:0000259" key="1">
    <source>
        <dbReference type="Pfam" id="PF01323"/>
    </source>
</evidence>
<name>A0A382SLD7_9ZZZZ</name>
<dbReference type="GO" id="GO:0016491">
    <property type="term" value="F:oxidoreductase activity"/>
    <property type="evidence" value="ECO:0007669"/>
    <property type="project" value="InterPro"/>
</dbReference>
<dbReference type="AlphaFoldDB" id="A0A382SLD7"/>
<accession>A0A382SLD7</accession>
<dbReference type="Gene3D" id="3.40.30.10">
    <property type="entry name" value="Glutaredoxin"/>
    <property type="match status" value="1"/>
</dbReference>
<protein>
    <recommendedName>
        <fullName evidence="1">DSBA-like thioredoxin domain-containing protein</fullName>
    </recommendedName>
</protein>
<dbReference type="SUPFAM" id="SSF52833">
    <property type="entry name" value="Thioredoxin-like"/>
    <property type="match status" value="1"/>
</dbReference>
<dbReference type="EMBL" id="UINC01129545">
    <property type="protein sequence ID" value="SVD10008.1"/>
    <property type="molecule type" value="Genomic_DNA"/>
</dbReference>
<sequence>MVIDFKNALSWLSLGPTVALAEELGVPLALLPYRTEVSVLSQAEEGEETVSERHARVRAEYYGADLKRYAELQNIELIADNRGVDSTMSLLGLLWGNREGVGLHYAQTVFSRFWSGLMDLDDAQSVRDALVSSGASTFDSDAMRAELDSLRTSLEAEGVFNVPMYLVEGQTFQGREHLPMIRWLLSSEQEPVPI</sequence>
<organism evidence="2">
    <name type="scientific">marine metagenome</name>
    <dbReference type="NCBI Taxonomy" id="408172"/>
    <lineage>
        <taxon>unclassified sequences</taxon>
        <taxon>metagenomes</taxon>
        <taxon>ecological metagenomes</taxon>
    </lineage>
</organism>